<proteinExistence type="predicted"/>
<evidence type="ECO:0000259" key="1">
    <source>
        <dbReference type="Pfam" id="PF13456"/>
    </source>
</evidence>
<dbReference type="InterPro" id="IPR036397">
    <property type="entry name" value="RNaseH_sf"/>
</dbReference>
<protein>
    <recommendedName>
        <fullName evidence="1">RNase H type-1 domain-containing protein</fullName>
    </recommendedName>
</protein>
<dbReference type="GO" id="GO:0003676">
    <property type="term" value="F:nucleic acid binding"/>
    <property type="evidence" value="ECO:0007669"/>
    <property type="project" value="InterPro"/>
</dbReference>
<dbReference type="PANTHER" id="PTHR47074">
    <property type="entry name" value="BNAC02G40300D PROTEIN"/>
    <property type="match status" value="1"/>
</dbReference>
<dbReference type="InterPro" id="IPR002156">
    <property type="entry name" value="RNaseH_domain"/>
</dbReference>
<dbReference type="CDD" id="cd06222">
    <property type="entry name" value="RNase_H_like"/>
    <property type="match status" value="1"/>
</dbReference>
<dbReference type="InterPro" id="IPR012337">
    <property type="entry name" value="RNaseH-like_sf"/>
</dbReference>
<dbReference type="EMBL" id="OIVN01002336">
    <property type="protein sequence ID" value="SPD02792.1"/>
    <property type="molecule type" value="Genomic_DNA"/>
</dbReference>
<dbReference type="PANTHER" id="PTHR47074:SF11">
    <property type="entry name" value="REVERSE TRANSCRIPTASE-LIKE PROTEIN"/>
    <property type="match status" value="1"/>
</dbReference>
<reference evidence="2" key="1">
    <citation type="submission" date="2018-02" db="EMBL/GenBank/DDBJ databases">
        <authorList>
            <person name="Cohen D.B."/>
            <person name="Kent A.D."/>
        </authorList>
    </citation>
    <scope>NUCLEOTIDE SEQUENCE</scope>
</reference>
<dbReference type="Pfam" id="PF13456">
    <property type="entry name" value="RVT_3"/>
    <property type="match status" value="1"/>
</dbReference>
<evidence type="ECO:0000313" key="2">
    <source>
        <dbReference type="EMBL" id="SPD02792.1"/>
    </source>
</evidence>
<dbReference type="InterPro" id="IPR044730">
    <property type="entry name" value="RNase_H-like_dom_plant"/>
</dbReference>
<dbReference type="Gene3D" id="3.30.420.10">
    <property type="entry name" value="Ribonuclease H-like superfamily/Ribonuclease H"/>
    <property type="match status" value="1"/>
</dbReference>
<gene>
    <name evidence="2" type="ORF">FSB_LOCUS30674</name>
</gene>
<accession>A0A2N9GSY1</accession>
<dbReference type="InterPro" id="IPR052929">
    <property type="entry name" value="RNase_H-like_EbsB-rel"/>
</dbReference>
<dbReference type="AlphaFoldDB" id="A0A2N9GSY1"/>
<organism evidence="2">
    <name type="scientific">Fagus sylvatica</name>
    <name type="common">Beechnut</name>
    <dbReference type="NCBI Taxonomy" id="28930"/>
    <lineage>
        <taxon>Eukaryota</taxon>
        <taxon>Viridiplantae</taxon>
        <taxon>Streptophyta</taxon>
        <taxon>Embryophyta</taxon>
        <taxon>Tracheophyta</taxon>
        <taxon>Spermatophyta</taxon>
        <taxon>Magnoliopsida</taxon>
        <taxon>eudicotyledons</taxon>
        <taxon>Gunneridae</taxon>
        <taxon>Pentapetalae</taxon>
        <taxon>rosids</taxon>
        <taxon>fabids</taxon>
        <taxon>Fagales</taxon>
        <taxon>Fagaceae</taxon>
        <taxon>Fagus</taxon>
    </lineage>
</organism>
<feature type="domain" description="RNase H type-1" evidence="1">
    <location>
        <begin position="381"/>
        <end position="493"/>
    </location>
</feature>
<dbReference type="GO" id="GO:0004523">
    <property type="term" value="F:RNA-DNA hybrid ribonuclease activity"/>
    <property type="evidence" value="ECO:0007669"/>
    <property type="project" value="InterPro"/>
</dbReference>
<dbReference type="SUPFAM" id="SSF53098">
    <property type="entry name" value="Ribonuclease H-like"/>
    <property type="match status" value="1"/>
</dbReference>
<sequence>MLAMKKVQPNAKYLGFPLFSSSSRIKDFKFLQDKLESRLLGWRSKALSWAGRATLIKSVALAIPSYTFSASNVPVAVCEKMDAAMVASGRDSPCMNALRSKYKVRHGWFNCASPTNASPTWRAIDRLKAVICKGACYIIGDDKSVDCWKDPWVPWFPGFIPQPKDSLVPPNLMLVSSLINQESPTWNMSLLQQHFNEESVTAICQIHLPHRPSPDKLCWIADPKGVFLTLQRVSIVSALWSGRGVYLPSVLQVPSHQNFLVGISWGIRADLFPVVAGMDIVKLVVNPPVPPSTSSNPRSVAIQASVQIALTLEAIWYFRNRYVHFNSSESPLVSVKILELKIIEYWRALPALAGTSIRVKSFWCPPSPGCIKLNVDAAILPSSARIAIIARDEDGLLIKAWAKSVVSCNPLIAEALAIHWAILLAKPEQWTNIIIESDSKVCVDALVTDPYYVDWNISVICENVKYLAREFSCCSFSWVNRENNMLADSLAKLVPTSLSPVVYFPNNLPTLLEEAWFRDFSCIAFAV</sequence>
<name>A0A2N9GSY1_FAGSY</name>